<evidence type="ECO:0000313" key="25">
    <source>
        <dbReference type="Proteomes" id="UP001515480"/>
    </source>
</evidence>
<evidence type="ECO:0000256" key="19">
    <source>
        <dbReference type="ARBA" id="ARBA00031203"/>
    </source>
</evidence>
<dbReference type="Proteomes" id="UP001515480">
    <property type="component" value="Unassembled WGS sequence"/>
</dbReference>
<comment type="caution">
    <text evidence="24">The sequence shown here is derived from an EMBL/GenBank/DDBJ whole genome shotgun (WGS) entry which is preliminary data.</text>
</comment>
<evidence type="ECO:0000256" key="5">
    <source>
        <dbReference type="ARBA" id="ARBA00012613"/>
    </source>
</evidence>
<evidence type="ECO:0000256" key="6">
    <source>
        <dbReference type="ARBA" id="ARBA00014817"/>
    </source>
</evidence>
<keyword evidence="15" id="KW-1015">Disulfide bond</keyword>
<dbReference type="AlphaFoldDB" id="A0AB34K8B1"/>
<feature type="region of interest" description="Disordered" evidence="23">
    <location>
        <begin position="52"/>
        <end position="162"/>
    </location>
</feature>
<dbReference type="GO" id="GO:0006487">
    <property type="term" value="P:protein N-linked glycosylation"/>
    <property type="evidence" value="ECO:0007669"/>
    <property type="project" value="TreeGrafter"/>
</dbReference>
<dbReference type="GO" id="GO:0009312">
    <property type="term" value="P:oligosaccharide biosynthetic process"/>
    <property type="evidence" value="ECO:0007669"/>
    <property type="project" value="InterPro"/>
</dbReference>
<dbReference type="GO" id="GO:0000139">
    <property type="term" value="C:Golgi membrane"/>
    <property type="evidence" value="ECO:0007669"/>
    <property type="project" value="UniProtKB-SubCell"/>
</dbReference>
<accession>A0AB34K8B1</accession>
<evidence type="ECO:0000256" key="16">
    <source>
        <dbReference type="ARBA" id="ARBA00023180"/>
    </source>
</evidence>
<feature type="compositionally biased region" description="Basic and acidic residues" evidence="23">
    <location>
        <begin position="117"/>
        <end position="138"/>
    </location>
</feature>
<gene>
    <name evidence="24" type="ORF">AB1Y20_010047</name>
</gene>
<evidence type="ECO:0000313" key="24">
    <source>
        <dbReference type="EMBL" id="KAL1528714.1"/>
    </source>
</evidence>
<evidence type="ECO:0000256" key="18">
    <source>
        <dbReference type="ARBA" id="ARBA00029663"/>
    </source>
</evidence>
<protein>
    <recommendedName>
        <fullName evidence="6">Alpha-1,6-mannosyl-glycoprotein 2-beta-N-acetylglucosaminyltransferase</fullName>
        <ecNumber evidence="5">2.4.1.143</ecNumber>
    </recommendedName>
    <alternativeName>
        <fullName evidence="21">Beta-1,2-N-acetylglucosaminyltransferase II</fullName>
    </alternativeName>
    <alternativeName>
        <fullName evidence="20">GlcNAc-T II</fullName>
    </alternativeName>
    <alternativeName>
        <fullName evidence="19">Mannoside acetylglucosaminyltransferase 2</fullName>
    </alternativeName>
    <alternativeName>
        <fullName evidence="18">N-glycosyl-oligosaccharide-glycoprotein N-acetylglucosaminyltransferase II</fullName>
    </alternativeName>
</protein>
<organism evidence="24 25">
    <name type="scientific">Prymnesium parvum</name>
    <name type="common">Toxic golden alga</name>
    <dbReference type="NCBI Taxonomy" id="97485"/>
    <lineage>
        <taxon>Eukaryota</taxon>
        <taxon>Haptista</taxon>
        <taxon>Haptophyta</taxon>
        <taxon>Prymnesiophyceae</taxon>
        <taxon>Prymnesiales</taxon>
        <taxon>Prymnesiaceae</taxon>
        <taxon>Prymnesium</taxon>
    </lineage>
</organism>
<evidence type="ECO:0000256" key="22">
    <source>
        <dbReference type="ARBA" id="ARBA00093257"/>
    </source>
</evidence>
<evidence type="ECO:0000256" key="10">
    <source>
        <dbReference type="ARBA" id="ARBA00022723"/>
    </source>
</evidence>
<keyword evidence="10" id="KW-0479">Metal-binding</keyword>
<keyword evidence="9" id="KW-0812">Transmembrane</keyword>
<evidence type="ECO:0000256" key="15">
    <source>
        <dbReference type="ARBA" id="ARBA00023157"/>
    </source>
</evidence>
<evidence type="ECO:0000256" key="17">
    <source>
        <dbReference type="ARBA" id="ARBA00023211"/>
    </source>
</evidence>
<keyword evidence="8" id="KW-0808">Transferase</keyword>
<dbReference type="InterPro" id="IPR029044">
    <property type="entry name" value="Nucleotide-diphossugar_trans"/>
</dbReference>
<dbReference type="EMBL" id="JBGBPQ010000002">
    <property type="protein sequence ID" value="KAL1528714.1"/>
    <property type="molecule type" value="Genomic_DNA"/>
</dbReference>
<evidence type="ECO:0000256" key="11">
    <source>
        <dbReference type="ARBA" id="ARBA00022968"/>
    </source>
</evidence>
<evidence type="ECO:0000256" key="7">
    <source>
        <dbReference type="ARBA" id="ARBA00022676"/>
    </source>
</evidence>
<feature type="compositionally biased region" description="Basic residues" evidence="23">
    <location>
        <begin position="101"/>
        <end position="110"/>
    </location>
</feature>
<evidence type="ECO:0000256" key="12">
    <source>
        <dbReference type="ARBA" id="ARBA00022989"/>
    </source>
</evidence>
<dbReference type="GO" id="GO:0008455">
    <property type="term" value="F:alpha-1,6-mannosylglycoprotein 2-beta-N-acetylglucosaminyltransferase activity"/>
    <property type="evidence" value="ECO:0007669"/>
    <property type="project" value="UniProtKB-EC"/>
</dbReference>
<comment type="cofactor">
    <cofactor evidence="1">
        <name>Mn(2+)</name>
        <dbReference type="ChEBI" id="CHEBI:29035"/>
    </cofactor>
</comment>
<sequence length="627" mass="69584">MGMAADAEDPGIDDVGLENAKVELHVEKAREDAGQVHEPIKEGGDLHSYSAVVKAAASKDAHPHSSQSHKEAGPAAHRELKAKENLNGKVKIDKKKDHAKKDKGKHKGKHTSGTGSTDKKGKEHLAKATHKDKADAKSKGKGKGSTPGGNPHHYLARHPERYLGHPDPSMQIELPVPTCASTGVRHSSVRGTLHEEKLLSRADRSTSSARAAGGVERFVPLLPQHPPEVSPAEARAQTKRDKLVAQLRAAKPGGNIEKRLALKWNMMMPTRNVEYFPVPAQSAIPIILLVYKRTMYLEAALRLYSVVRGINTTTLVISHQGTDQTVWGLVERIIFCRVKQFIFPYRHGMRGAPALKLHFAWAIGETFAQLEVNEVLYMEDDYWPTPDFYLSAVWLQAQREQHCPECVGSIVGDHPRDWTDQHANAHVWLGGERLRWLRRPNVVCSYNSPAGISMPLRSWRVIAQPSSGFCDRRVPAYDDAIHAMQNERQGQPRILEPGWLALSYPRCLHVGRCEGISFRADKLPGSDVERVCNASSDLVTFTETWVAPWFDGGLLANSFSLQPSSVVNHPRSSWRIPEGLTACRIRYKHNPESGQLAGVAVTNHTMPKTFEELCSGILRFSDPMRNA</sequence>
<evidence type="ECO:0000256" key="23">
    <source>
        <dbReference type="SAM" id="MobiDB-lite"/>
    </source>
</evidence>
<keyword evidence="17" id="KW-0464">Manganese</keyword>
<evidence type="ECO:0000256" key="1">
    <source>
        <dbReference type="ARBA" id="ARBA00001936"/>
    </source>
</evidence>
<keyword evidence="13" id="KW-0333">Golgi apparatus</keyword>
<dbReference type="Pfam" id="PF05060">
    <property type="entry name" value="MGAT2"/>
    <property type="match status" value="1"/>
</dbReference>
<evidence type="ECO:0000256" key="8">
    <source>
        <dbReference type="ARBA" id="ARBA00022679"/>
    </source>
</evidence>
<comment type="catalytic activity">
    <reaction evidence="22">
        <text>an N(4)-{beta-D-GlcNAc-(1-&gt;2)-alpha-D-Man-(1-&gt;3)-[alpha-D-Man-(1-&gt;6)]-beta-D-Man-(1-&gt;4)-beta-D-GlcNAc-(1-&gt;4)-beta-D-GlcNAc}-L-asparaginyl-[protein] + UDP-N-acetyl-alpha-D-glucosamine = N(4)-{beta-D-GlcNAc-(1-&gt;2)-alpha-D-Man-(1-&gt;3)-[beta-D-GlcNAc-(1-&gt;2)-alpha-D-Man-(1-&gt;6)]-beta-D-Man-(1-&gt;4)-beta-D-GlcNAc-(1-&gt;4)-beta-D-GlcNAc}-L-asparaginyl-[protein] + UDP + H(+)</text>
        <dbReference type="Rhea" id="RHEA:12941"/>
        <dbReference type="Rhea" id="RHEA-COMP:13526"/>
        <dbReference type="Rhea" id="RHEA-COMP:14369"/>
        <dbReference type="ChEBI" id="CHEBI:15378"/>
        <dbReference type="ChEBI" id="CHEBI:57705"/>
        <dbReference type="ChEBI" id="CHEBI:58223"/>
        <dbReference type="ChEBI" id="CHEBI:60615"/>
        <dbReference type="ChEBI" id="CHEBI:60651"/>
        <dbReference type="EC" id="2.4.1.143"/>
    </reaction>
</comment>
<keyword evidence="7" id="KW-0328">Glycosyltransferase</keyword>
<comment type="similarity">
    <text evidence="4">Belongs to the glycosyltransferase 16 (GT16) protein family.</text>
</comment>
<evidence type="ECO:0000256" key="3">
    <source>
        <dbReference type="ARBA" id="ARBA00004922"/>
    </source>
</evidence>
<evidence type="ECO:0000256" key="20">
    <source>
        <dbReference type="ARBA" id="ARBA00032552"/>
    </source>
</evidence>
<evidence type="ECO:0000256" key="2">
    <source>
        <dbReference type="ARBA" id="ARBA00004323"/>
    </source>
</evidence>
<name>A0AB34K8B1_PRYPA</name>
<dbReference type="PANTHER" id="PTHR12871">
    <property type="entry name" value="BETA-1,2-N-ACETYLGLUCOSAMINYLTRANSFERASE II"/>
    <property type="match status" value="1"/>
</dbReference>
<evidence type="ECO:0000256" key="13">
    <source>
        <dbReference type="ARBA" id="ARBA00023034"/>
    </source>
</evidence>
<dbReference type="GO" id="GO:0046872">
    <property type="term" value="F:metal ion binding"/>
    <property type="evidence" value="ECO:0007669"/>
    <property type="project" value="UniProtKB-KW"/>
</dbReference>
<evidence type="ECO:0000256" key="4">
    <source>
        <dbReference type="ARBA" id="ARBA00011011"/>
    </source>
</evidence>
<reference evidence="24 25" key="1">
    <citation type="journal article" date="2024" name="Science">
        <title>Giant polyketide synthase enzymes in the biosynthesis of giant marine polyether toxins.</title>
        <authorList>
            <person name="Fallon T.R."/>
            <person name="Shende V.V."/>
            <person name="Wierzbicki I.H."/>
            <person name="Pendleton A.L."/>
            <person name="Watervoot N.F."/>
            <person name="Auber R.P."/>
            <person name="Gonzalez D.J."/>
            <person name="Wisecaver J.H."/>
            <person name="Moore B.S."/>
        </authorList>
    </citation>
    <scope>NUCLEOTIDE SEQUENCE [LARGE SCALE GENOMIC DNA]</scope>
    <source>
        <strain evidence="24 25">12B1</strain>
    </source>
</reference>
<dbReference type="Gene3D" id="3.90.550.10">
    <property type="entry name" value="Spore Coat Polysaccharide Biosynthesis Protein SpsA, Chain A"/>
    <property type="match status" value="1"/>
</dbReference>
<proteinExistence type="inferred from homology"/>
<dbReference type="InterPro" id="IPR007754">
    <property type="entry name" value="GlcNAc_II"/>
</dbReference>
<dbReference type="PANTHER" id="PTHR12871:SF0">
    <property type="entry name" value="ALPHA-1,6-MANNOSYL-GLYCOPROTEIN 2-BETA-N-ACETYLGLUCOSAMINYLTRANSFERASE"/>
    <property type="match status" value="1"/>
</dbReference>
<dbReference type="GO" id="GO:0005795">
    <property type="term" value="C:Golgi stack"/>
    <property type="evidence" value="ECO:0007669"/>
    <property type="project" value="InterPro"/>
</dbReference>
<keyword evidence="25" id="KW-1185">Reference proteome</keyword>
<comment type="pathway">
    <text evidence="3">Protein modification; protein glycosylation.</text>
</comment>
<keyword evidence="16" id="KW-0325">Glycoprotein</keyword>
<keyword evidence="12" id="KW-1133">Transmembrane helix</keyword>
<dbReference type="EC" id="2.4.1.143" evidence="5"/>
<evidence type="ECO:0000256" key="9">
    <source>
        <dbReference type="ARBA" id="ARBA00022692"/>
    </source>
</evidence>
<keyword evidence="14" id="KW-0472">Membrane</keyword>
<keyword evidence="11" id="KW-0735">Signal-anchor</keyword>
<comment type="subcellular location">
    <subcellularLocation>
        <location evidence="2">Golgi apparatus membrane</location>
        <topology evidence="2">Single-pass type II membrane protein</topology>
    </subcellularLocation>
</comment>
<feature type="compositionally biased region" description="Basic and acidic residues" evidence="23">
    <location>
        <begin position="57"/>
        <end position="100"/>
    </location>
</feature>
<evidence type="ECO:0000256" key="14">
    <source>
        <dbReference type="ARBA" id="ARBA00023136"/>
    </source>
</evidence>
<evidence type="ECO:0000256" key="21">
    <source>
        <dbReference type="ARBA" id="ARBA00032915"/>
    </source>
</evidence>